<dbReference type="KEGG" id="acij:JS278_00998"/>
<feature type="domain" description="Methyltransferase type 11" evidence="2">
    <location>
        <begin position="83"/>
        <end position="172"/>
    </location>
</feature>
<organism evidence="3 4">
    <name type="scientific">Acidipropionibacterium virtanenii</name>
    <dbReference type="NCBI Taxonomy" id="2057246"/>
    <lineage>
        <taxon>Bacteria</taxon>
        <taxon>Bacillati</taxon>
        <taxon>Actinomycetota</taxon>
        <taxon>Actinomycetes</taxon>
        <taxon>Propionibacteriales</taxon>
        <taxon>Propionibacteriaceae</taxon>
        <taxon>Acidipropionibacterium</taxon>
    </lineage>
</organism>
<dbReference type="OrthoDB" id="9795634at2"/>
<dbReference type="AlphaFoldDB" id="A0A344USD3"/>
<dbReference type="GO" id="GO:0102082">
    <property type="term" value="F:demethylrebeccamycin--D-glucose O-methyltransferase activity"/>
    <property type="evidence" value="ECO:0007669"/>
    <property type="project" value="UniProtKB-EC"/>
</dbReference>
<accession>A0A344USD3</accession>
<gene>
    <name evidence="3" type="primary">rebM</name>
    <name evidence="3" type="ORF">JS278_00998</name>
</gene>
<evidence type="ECO:0000259" key="2">
    <source>
        <dbReference type="Pfam" id="PF08241"/>
    </source>
</evidence>
<feature type="region of interest" description="Disordered" evidence="1">
    <location>
        <begin position="1"/>
        <end position="31"/>
    </location>
</feature>
<dbReference type="CDD" id="cd02440">
    <property type="entry name" value="AdoMet_MTases"/>
    <property type="match status" value="1"/>
</dbReference>
<dbReference type="GO" id="GO:0032259">
    <property type="term" value="P:methylation"/>
    <property type="evidence" value="ECO:0007669"/>
    <property type="project" value="UniProtKB-KW"/>
</dbReference>
<evidence type="ECO:0000313" key="4">
    <source>
        <dbReference type="Proteomes" id="UP000251995"/>
    </source>
</evidence>
<proteinExistence type="predicted"/>
<dbReference type="Pfam" id="PF08241">
    <property type="entry name" value="Methyltransf_11"/>
    <property type="match status" value="1"/>
</dbReference>
<dbReference type="InterPro" id="IPR013216">
    <property type="entry name" value="Methyltransf_11"/>
</dbReference>
<dbReference type="EC" id="2.1.1.164" evidence="3"/>
<keyword evidence="3" id="KW-0808">Transferase</keyword>
<dbReference type="PANTHER" id="PTHR43591">
    <property type="entry name" value="METHYLTRANSFERASE"/>
    <property type="match status" value="1"/>
</dbReference>
<dbReference type="PANTHER" id="PTHR43591:SF24">
    <property type="entry name" value="2-METHOXY-6-POLYPRENYL-1,4-BENZOQUINOL METHYLASE, MITOCHONDRIAL"/>
    <property type="match status" value="1"/>
</dbReference>
<dbReference type="Gene3D" id="3.40.50.150">
    <property type="entry name" value="Vaccinia Virus protein VP39"/>
    <property type="match status" value="1"/>
</dbReference>
<dbReference type="Proteomes" id="UP000251995">
    <property type="component" value="Chromosome"/>
</dbReference>
<reference evidence="3 4" key="1">
    <citation type="submission" date="2017-12" db="EMBL/GenBank/DDBJ databases">
        <title>The whole genome sequence of the Acidipropionibacterium virtanenii sp. nov. type strain JS278.</title>
        <authorList>
            <person name="Laine P."/>
            <person name="Deptula P."/>
            <person name="Varmanen P."/>
            <person name="Auvinen P."/>
        </authorList>
    </citation>
    <scope>NUCLEOTIDE SEQUENCE [LARGE SCALE GENOMIC DNA]</scope>
    <source>
        <strain evidence="3 4">JS278</strain>
    </source>
</reference>
<evidence type="ECO:0000313" key="3">
    <source>
        <dbReference type="EMBL" id="AXE38181.1"/>
    </source>
</evidence>
<sequence>MTERFAEPGAPRSGPASSPRSGSPLPPDGLWPSIAAVRSSHSYAESSYTHGHSAPVLNAHATRTATSSAHYLLGSLRPGMSLLDVGCGPGTVTLDLAERVRPGLVVGVDPSVEALEAARAEASRRADRTTTFMAADVVALPFEDGSFDVVHAHQVLQHLQDPVAALREMARVSASLVAVRDVEYRTMSWYPDLPGLDMWLDTYRGIARANGAEPDAGRHLKAWARAAGLENLRVTASTWCYCDPVSVRWWSSSQAARVSGATFTRQALSAGRSTADIEEMARAWIDWGRSPDAYFVMVHTELVAEVPARG</sequence>
<feature type="compositionally biased region" description="Low complexity" evidence="1">
    <location>
        <begin position="8"/>
        <end position="23"/>
    </location>
</feature>
<keyword evidence="4" id="KW-1185">Reference proteome</keyword>
<dbReference type="GO" id="GO:0008757">
    <property type="term" value="F:S-adenosylmethionine-dependent methyltransferase activity"/>
    <property type="evidence" value="ECO:0007669"/>
    <property type="project" value="InterPro"/>
</dbReference>
<evidence type="ECO:0000256" key="1">
    <source>
        <dbReference type="SAM" id="MobiDB-lite"/>
    </source>
</evidence>
<dbReference type="SUPFAM" id="SSF53335">
    <property type="entry name" value="S-adenosyl-L-methionine-dependent methyltransferases"/>
    <property type="match status" value="1"/>
</dbReference>
<name>A0A344USD3_9ACTN</name>
<keyword evidence="3" id="KW-0489">Methyltransferase</keyword>
<dbReference type="InterPro" id="IPR029063">
    <property type="entry name" value="SAM-dependent_MTases_sf"/>
</dbReference>
<protein>
    <submittedName>
        <fullName evidence="3">Demethylrebeccamycin-D-glucose O-methyltransferase</fullName>
        <ecNumber evidence="3">2.1.1.164</ecNumber>
    </submittedName>
</protein>
<dbReference type="EMBL" id="CP025198">
    <property type="protein sequence ID" value="AXE38181.1"/>
    <property type="molecule type" value="Genomic_DNA"/>
</dbReference>